<feature type="transmembrane region" description="Helical" evidence="1">
    <location>
        <begin position="47"/>
        <end position="68"/>
    </location>
</feature>
<evidence type="ECO:0000313" key="3">
    <source>
        <dbReference type="Proteomes" id="UP001597185"/>
    </source>
</evidence>
<accession>A0ABD6C360</accession>
<organism evidence="2 3">
    <name type="scientific">Halorubrum laminariae</name>
    <dbReference type="NCBI Taxonomy" id="1433523"/>
    <lineage>
        <taxon>Archaea</taxon>
        <taxon>Methanobacteriati</taxon>
        <taxon>Methanobacteriota</taxon>
        <taxon>Stenosarchaea group</taxon>
        <taxon>Halobacteria</taxon>
        <taxon>Halobacteriales</taxon>
        <taxon>Haloferacaceae</taxon>
        <taxon>Halorubrum</taxon>
    </lineage>
</organism>
<dbReference type="EMBL" id="JBHUDB010000011">
    <property type="protein sequence ID" value="MFD1571335.1"/>
    <property type="molecule type" value="Genomic_DNA"/>
</dbReference>
<name>A0ABD6C360_9EURY</name>
<dbReference type="AlphaFoldDB" id="A0ABD6C360"/>
<protein>
    <submittedName>
        <fullName evidence="2">Uncharacterized protein</fullName>
    </submittedName>
</protein>
<comment type="caution">
    <text evidence="2">The sequence shown here is derived from an EMBL/GenBank/DDBJ whole genome shotgun (WGS) entry which is preliminary data.</text>
</comment>
<keyword evidence="3" id="KW-1185">Reference proteome</keyword>
<keyword evidence="1" id="KW-1133">Transmembrane helix</keyword>
<evidence type="ECO:0000256" key="1">
    <source>
        <dbReference type="SAM" id="Phobius"/>
    </source>
</evidence>
<sequence>MNTAKRLYDRGDEWVRGLSRGRYAALLGASAAVGVLGFGLLSSGELLLVRALTMAVVMFGLEYAFGAFRPSADG</sequence>
<gene>
    <name evidence="2" type="ORF">ACFR9T_12200</name>
</gene>
<evidence type="ECO:0000313" key="2">
    <source>
        <dbReference type="EMBL" id="MFD1571335.1"/>
    </source>
</evidence>
<keyword evidence="1" id="KW-0472">Membrane</keyword>
<dbReference type="RefSeq" id="WP_256417589.1">
    <property type="nucleotide sequence ID" value="NZ_JANHDL010000003.1"/>
</dbReference>
<feature type="transmembrane region" description="Helical" evidence="1">
    <location>
        <begin position="21"/>
        <end position="41"/>
    </location>
</feature>
<reference evidence="2 3" key="1">
    <citation type="journal article" date="2019" name="Int. J. Syst. Evol. Microbiol.">
        <title>The Global Catalogue of Microorganisms (GCM) 10K type strain sequencing project: providing services to taxonomists for standard genome sequencing and annotation.</title>
        <authorList>
            <consortium name="The Broad Institute Genomics Platform"/>
            <consortium name="The Broad Institute Genome Sequencing Center for Infectious Disease"/>
            <person name="Wu L."/>
            <person name="Ma J."/>
        </authorList>
    </citation>
    <scope>NUCLEOTIDE SEQUENCE [LARGE SCALE GENOMIC DNA]</scope>
    <source>
        <strain evidence="2 3">CGMCC 1.12689</strain>
    </source>
</reference>
<proteinExistence type="predicted"/>
<dbReference type="Proteomes" id="UP001597185">
    <property type="component" value="Unassembled WGS sequence"/>
</dbReference>
<keyword evidence="1" id="KW-0812">Transmembrane</keyword>